<reference evidence="1" key="1">
    <citation type="submission" date="2018-05" db="EMBL/GenBank/DDBJ databases">
        <authorList>
            <person name="Lanie J.A."/>
            <person name="Ng W.-L."/>
            <person name="Kazmierczak K.M."/>
            <person name="Andrzejewski T.M."/>
            <person name="Davidsen T.M."/>
            <person name="Wayne K.J."/>
            <person name="Tettelin H."/>
            <person name="Glass J.I."/>
            <person name="Rusch D."/>
            <person name="Podicherti R."/>
            <person name="Tsui H.-C.T."/>
            <person name="Winkler M.E."/>
        </authorList>
    </citation>
    <scope>NUCLEOTIDE SEQUENCE</scope>
</reference>
<protein>
    <submittedName>
        <fullName evidence="1">Uncharacterized protein</fullName>
    </submittedName>
</protein>
<dbReference type="EMBL" id="UINC01018292">
    <property type="protein sequence ID" value="SVA76710.1"/>
    <property type="molecule type" value="Genomic_DNA"/>
</dbReference>
<proteinExistence type="predicted"/>
<name>A0A381YIC6_9ZZZZ</name>
<accession>A0A381YIC6</accession>
<sequence length="196" mass="21713">MKHVGSVLPWLILVAAPVWAHHSVPAEYGSSATPTHYIEGQIKSVTWGNPHIFLNITTTGGEISPGENWRLTTHPINVMTNTYGFEKDDFTEGDTVQLYGWFHLRGQPLFQIRAISTNQGPMRSTLRFSDLRDILNGSLQAKRITPTEHINGTSPQRAGAETVAKLAEVGYLDESGNVNLPDSILYPEYAVILETE</sequence>
<gene>
    <name evidence="1" type="ORF">METZ01_LOCUS129564</name>
</gene>
<dbReference type="AlphaFoldDB" id="A0A381YIC6"/>
<evidence type="ECO:0000313" key="1">
    <source>
        <dbReference type="EMBL" id="SVA76710.1"/>
    </source>
</evidence>
<dbReference type="InterPro" id="IPR046150">
    <property type="entry name" value="DUF6152"/>
</dbReference>
<dbReference type="Pfam" id="PF19649">
    <property type="entry name" value="DUF6152"/>
    <property type="match status" value="1"/>
</dbReference>
<organism evidence="1">
    <name type="scientific">marine metagenome</name>
    <dbReference type="NCBI Taxonomy" id="408172"/>
    <lineage>
        <taxon>unclassified sequences</taxon>
        <taxon>metagenomes</taxon>
        <taxon>ecological metagenomes</taxon>
    </lineage>
</organism>